<evidence type="ECO:0008006" key="5">
    <source>
        <dbReference type="Google" id="ProtNLM"/>
    </source>
</evidence>
<comment type="caution">
    <text evidence="3">The sequence shown here is derived from an EMBL/GenBank/DDBJ whole genome shotgun (WGS) entry which is preliminary data.</text>
</comment>
<keyword evidence="2" id="KW-0677">Repeat</keyword>
<dbReference type="Pfam" id="PF12799">
    <property type="entry name" value="LRR_4"/>
    <property type="match status" value="1"/>
</dbReference>
<evidence type="ECO:0000313" key="4">
    <source>
        <dbReference type="Proteomes" id="UP000688137"/>
    </source>
</evidence>
<proteinExistence type="predicted"/>
<dbReference type="SMART" id="SM00365">
    <property type="entry name" value="LRR_SD22"/>
    <property type="match status" value="3"/>
</dbReference>
<dbReference type="InterPro" id="IPR025875">
    <property type="entry name" value="Leu-rich_rpt_4"/>
</dbReference>
<dbReference type="InterPro" id="IPR042655">
    <property type="entry name" value="LRC72"/>
</dbReference>
<dbReference type="Proteomes" id="UP000688137">
    <property type="component" value="Unassembled WGS sequence"/>
</dbReference>
<dbReference type="InterPro" id="IPR001611">
    <property type="entry name" value="Leu-rich_rpt"/>
</dbReference>
<name>A0A8S1M4F8_PARPR</name>
<gene>
    <name evidence="3" type="ORF">PPRIM_AZ9-3.1.T0490240</name>
</gene>
<keyword evidence="1" id="KW-0433">Leucine-rich repeat</keyword>
<reference evidence="3" key="1">
    <citation type="submission" date="2021-01" db="EMBL/GenBank/DDBJ databases">
        <authorList>
            <consortium name="Genoscope - CEA"/>
            <person name="William W."/>
        </authorList>
    </citation>
    <scope>NUCLEOTIDE SEQUENCE</scope>
</reference>
<accession>A0A8S1M4F8</accession>
<sequence length="300" mass="35629">MQEQNDSENEQIDIKETELLINKDKEFQIDLALILKTSIDQNFIDIMTEDQKTNELMSLKTIHLEFLNIRKIENLELFDKLQILFLQHNKISEIENLDTLINLEYLSLKNNQISILKGLKNSKKLAFLDISENQINSIIFEQVPQMIEILNISNNPIETNVDIRKSLLCHLKLIDEIDSVKIDQNERFQALGIFPKELESYQRKLTQRKMKKIMKFKKIEQVLDVDKVEIKEDELIEENDNLTENTIHDIHNLTESLITKAQQSNIEKLYQVQQELLEYQKLHQEIRNKIYEEQIQKQQI</sequence>
<dbReference type="PANTHER" id="PTHR46759">
    <property type="entry name" value="LEUCINE-RICH REPEAT-CONTAINING PROTEIN 72"/>
    <property type="match status" value="1"/>
</dbReference>
<dbReference type="PROSITE" id="PS51450">
    <property type="entry name" value="LRR"/>
    <property type="match status" value="2"/>
</dbReference>
<dbReference type="EMBL" id="CAJJDM010000049">
    <property type="protein sequence ID" value="CAD8072661.1"/>
    <property type="molecule type" value="Genomic_DNA"/>
</dbReference>
<evidence type="ECO:0000256" key="2">
    <source>
        <dbReference type="ARBA" id="ARBA00022737"/>
    </source>
</evidence>
<organism evidence="3 4">
    <name type="scientific">Paramecium primaurelia</name>
    <dbReference type="NCBI Taxonomy" id="5886"/>
    <lineage>
        <taxon>Eukaryota</taxon>
        <taxon>Sar</taxon>
        <taxon>Alveolata</taxon>
        <taxon>Ciliophora</taxon>
        <taxon>Intramacronucleata</taxon>
        <taxon>Oligohymenophorea</taxon>
        <taxon>Peniculida</taxon>
        <taxon>Parameciidae</taxon>
        <taxon>Paramecium</taxon>
    </lineage>
</organism>
<dbReference type="AlphaFoldDB" id="A0A8S1M4F8"/>
<evidence type="ECO:0000256" key="1">
    <source>
        <dbReference type="ARBA" id="ARBA00022614"/>
    </source>
</evidence>
<keyword evidence="4" id="KW-1185">Reference proteome</keyword>
<dbReference type="OMA" id="QNFIDIM"/>
<protein>
    <recommendedName>
        <fullName evidence="5">Leucine rich repeat protein</fullName>
    </recommendedName>
</protein>
<dbReference type="PANTHER" id="PTHR46759:SF1">
    <property type="entry name" value="LEUCINE-RICH REPEAT-CONTAINING PROTEIN 72"/>
    <property type="match status" value="1"/>
</dbReference>
<evidence type="ECO:0000313" key="3">
    <source>
        <dbReference type="EMBL" id="CAD8072661.1"/>
    </source>
</evidence>